<dbReference type="GO" id="GO:0005886">
    <property type="term" value="C:plasma membrane"/>
    <property type="evidence" value="ECO:0007669"/>
    <property type="project" value="UniProtKB-SubCell"/>
</dbReference>
<reference evidence="11" key="2">
    <citation type="submission" date="2014-07" db="EMBL/GenBank/DDBJ databases">
        <authorList>
            <person name="Hull J."/>
        </authorList>
    </citation>
    <scope>NUCLEOTIDE SEQUENCE</scope>
</reference>
<organism evidence="11">
    <name type="scientific">Lygus hesperus</name>
    <name type="common">Western plant bug</name>
    <dbReference type="NCBI Taxonomy" id="30085"/>
    <lineage>
        <taxon>Eukaryota</taxon>
        <taxon>Metazoa</taxon>
        <taxon>Ecdysozoa</taxon>
        <taxon>Arthropoda</taxon>
        <taxon>Hexapoda</taxon>
        <taxon>Insecta</taxon>
        <taxon>Pterygota</taxon>
        <taxon>Neoptera</taxon>
        <taxon>Paraneoptera</taxon>
        <taxon>Hemiptera</taxon>
        <taxon>Heteroptera</taxon>
        <taxon>Panheteroptera</taxon>
        <taxon>Cimicomorpha</taxon>
        <taxon>Miridae</taxon>
        <taxon>Mirini</taxon>
        <taxon>Lygus</taxon>
    </lineage>
</organism>
<keyword evidence="4 10" id="KW-0812">Transmembrane</keyword>
<reference evidence="11" key="1">
    <citation type="journal article" date="2014" name="PLoS ONE">
        <title>Transcriptome-Based Identification of ABC Transporters in the Western Tarnished Plant Bug Lygus hesperus.</title>
        <authorList>
            <person name="Hull J.J."/>
            <person name="Chaney K."/>
            <person name="Geib S.M."/>
            <person name="Fabrick J.A."/>
            <person name="Brent C.S."/>
            <person name="Walsh D."/>
            <person name="Lavine L.C."/>
        </authorList>
    </citation>
    <scope>NUCLEOTIDE SEQUENCE</scope>
</reference>
<evidence type="ECO:0000256" key="3">
    <source>
        <dbReference type="ARBA" id="ARBA00022606"/>
    </source>
</evidence>
<sequence>MHLILVSRHSLFEDIVTHTRRVFHDIKDYPGSIEIVGVGDAQTRRFIMIFAVLIFSNLPSGMIFAAIKMILTGEAAYPFPISIFGLPSAIGWVMQLMVISHAVNLIWGFHCILKTLIYILGAYSNVLAHMLRERPIDVDAKNDRRILKLFCDINSLSSKLGNIYDLSAFMEVFASSGRCCFLAVHLSRQVQEGDYKNLATALSYFLVSIAITYSLCSCGEDITMQSATIRDGVRDSKWYAVSPPARRSLLPLLLFTQSPIQFHYRRFVYFNLETFRDVMKTAYTMTTALASV</sequence>
<name>A0A0A9YM25_LYGHE</name>
<keyword evidence="9" id="KW-0807">Transducer</keyword>
<evidence type="ECO:0000256" key="1">
    <source>
        <dbReference type="ARBA" id="ARBA00004651"/>
    </source>
</evidence>
<feature type="transmembrane region" description="Helical" evidence="10">
    <location>
        <begin position="46"/>
        <end position="67"/>
    </location>
</feature>
<dbReference type="GO" id="GO:0004984">
    <property type="term" value="F:olfactory receptor activity"/>
    <property type="evidence" value="ECO:0007669"/>
    <property type="project" value="InterPro"/>
</dbReference>
<dbReference type="AlphaFoldDB" id="A0A0A9YM25"/>
<evidence type="ECO:0000256" key="8">
    <source>
        <dbReference type="ARBA" id="ARBA00023170"/>
    </source>
</evidence>
<feature type="transmembrane region" description="Helical" evidence="10">
    <location>
        <begin position="105"/>
        <end position="126"/>
    </location>
</feature>
<dbReference type="EMBL" id="GBHO01010933">
    <property type="protein sequence ID" value="JAG32671.1"/>
    <property type="molecule type" value="Transcribed_RNA"/>
</dbReference>
<accession>A0A0A9YM25</accession>
<gene>
    <name evidence="11" type="primary">Or2a_0</name>
    <name evidence="11" type="ORF">CM83_5471</name>
</gene>
<dbReference type="PANTHER" id="PTHR21137">
    <property type="entry name" value="ODORANT RECEPTOR"/>
    <property type="match status" value="1"/>
</dbReference>
<evidence type="ECO:0000256" key="7">
    <source>
        <dbReference type="ARBA" id="ARBA00023136"/>
    </source>
</evidence>
<keyword evidence="8 11" id="KW-0675">Receptor</keyword>
<keyword evidence="2" id="KW-1003">Cell membrane</keyword>
<keyword evidence="6 10" id="KW-1133">Transmembrane helix</keyword>
<protein>
    <submittedName>
        <fullName evidence="11">Odorant receptor 2a</fullName>
    </submittedName>
</protein>
<evidence type="ECO:0000256" key="10">
    <source>
        <dbReference type="SAM" id="Phobius"/>
    </source>
</evidence>
<dbReference type="InterPro" id="IPR004117">
    <property type="entry name" value="7tm6_olfct_rcpt"/>
</dbReference>
<proteinExistence type="predicted"/>
<evidence type="ECO:0000256" key="6">
    <source>
        <dbReference type="ARBA" id="ARBA00022989"/>
    </source>
</evidence>
<comment type="subcellular location">
    <subcellularLocation>
        <location evidence="1">Cell membrane</location>
        <topology evidence="1">Multi-pass membrane protein</topology>
    </subcellularLocation>
</comment>
<dbReference type="Pfam" id="PF02949">
    <property type="entry name" value="7tm_6"/>
    <property type="match status" value="1"/>
</dbReference>
<dbReference type="PANTHER" id="PTHR21137:SF35">
    <property type="entry name" value="ODORANT RECEPTOR 19A-RELATED"/>
    <property type="match status" value="1"/>
</dbReference>
<feature type="transmembrane region" description="Helical" evidence="10">
    <location>
        <begin position="79"/>
        <end position="99"/>
    </location>
</feature>
<keyword evidence="5" id="KW-0552">Olfaction</keyword>
<dbReference type="GO" id="GO:0007165">
    <property type="term" value="P:signal transduction"/>
    <property type="evidence" value="ECO:0007669"/>
    <property type="project" value="UniProtKB-KW"/>
</dbReference>
<evidence type="ECO:0000256" key="5">
    <source>
        <dbReference type="ARBA" id="ARBA00022725"/>
    </source>
</evidence>
<dbReference type="GO" id="GO:0005549">
    <property type="term" value="F:odorant binding"/>
    <property type="evidence" value="ECO:0007669"/>
    <property type="project" value="InterPro"/>
</dbReference>
<keyword evidence="3" id="KW-0716">Sensory transduction</keyword>
<evidence type="ECO:0000256" key="2">
    <source>
        <dbReference type="ARBA" id="ARBA00022475"/>
    </source>
</evidence>
<evidence type="ECO:0000256" key="9">
    <source>
        <dbReference type="ARBA" id="ARBA00023224"/>
    </source>
</evidence>
<keyword evidence="7 10" id="KW-0472">Membrane</keyword>
<evidence type="ECO:0000313" key="11">
    <source>
        <dbReference type="EMBL" id="JAG32671.1"/>
    </source>
</evidence>
<evidence type="ECO:0000256" key="4">
    <source>
        <dbReference type="ARBA" id="ARBA00022692"/>
    </source>
</evidence>